<gene>
    <name evidence="2" type="ORF">BRAFLDRAFT_92932</name>
</gene>
<sequence>MATLKPRDGGRLRLTKKALRSLCTPHIKLYRPVYENHRAVTGPCGPMVDAASAAGVVFRSCPHGPALARTDSLRPARSSSGPHVPAPARTFQLRPARSSSGRTVQLRPARSSSGPHGPFFTKKLPKKV</sequence>
<proteinExistence type="predicted"/>
<dbReference type="AlphaFoldDB" id="C3YDQ0"/>
<dbReference type="InParanoid" id="C3YDQ0"/>
<organism>
    <name type="scientific">Branchiostoma floridae</name>
    <name type="common">Florida lancelet</name>
    <name type="synonym">Amphioxus</name>
    <dbReference type="NCBI Taxonomy" id="7739"/>
    <lineage>
        <taxon>Eukaryota</taxon>
        <taxon>Metazoa</taxon>
        <taxon>Chordata</taxon>
        <taxon>Cephalochordata</taxon>
        <taxon>Leptocardii</taxon>
        <taxon>Amphioxiformes</taxon>
        <taxon>Branchiostomatidae</taxon>
        <taxon>Branchiostoma</taxon>
    </lineage>
</organism>
<name>C3YDQ0_BRAFL</name>
<accession>C3YDQ0</accession>
<evidence type="ECO:0000256" key="1">
    <source>
        <dbReference type="SAM" id="MobiDB-lite"/>
    </source>
</evidence>
<protein>
    <submittedName>
        <fullName evidence="2">Uncharacterized protein</fullName>
    </submittedName>
</protein>
<feature type="region of interest" description="Disordered" evidence="1">
    <location>
        <begin position="66"/>
        <end position="128"/>
    </location>
</feature>
<dbReference type="EMBL" id="GG666504">
    <property type="protein sequence ID" value="EEN61519.1"/>
    <property type="molecule type" value="Genomic_DNA"/>
</dbReference>
<reference evidence="2" key="1">
    <citation type="journal article" date="2008" name="Nature">
        <title>The amphioxus genome and the evolution of the chordate karyotype.</title>
        <authorList>
            <consortium name="US DOE Joint Genome Institute (JGI-PGF)"/>
            <person name="Putnam N.H."/>
            <person name="Butts T."/>
            <person name="Ferrier D.E.K."/>
            <person name="Furlong R.F."/>
            <person name="Hellsten U."/>
            <person name="Kawashima T."/>
            <person name="Robinson-Rechavi M."/>
            <person name="Shoguchi E."/>
            <person name="Terry A."/>
            <person name="Yu J.-K."/>
            <person name="Benito-Gutierrez E.L."/>
            <person name="Dubchak I."/>
            <person name="Garcia-Fernandez J."/>
            <person name="Gibson-Brown J.J."/>
            <person name="Grigoriev I.V."/>
            <person name="Horton A.C."/>
            <person name="de Jong P.J."/>
            <person name="Jurka J."/>
            <person name="Kapitonov V.V."/>
            <person name="Kohara Y."/>
            <person name="Kuroki Y."/>
            <person name="Lindquist E."/>
            <person name="Lucas S."/>
            <person name="Osoegawa K."/>
            <person name="Pennacchio L.A."/>
            <person name="Salamov A.A."/>
            <person name="Satou Y."/>
            <person name="Sauka-Spengler T."/>
            <person name="Schmutz J."/>
            <person name="Shin-I T."/>
            <person name="Toyoda A."/>
            <person name="Bronner-Fraser M."/>
            <person name="Fujiyama A."/>
            <person name="Holland L.Z."/>
            <person name="Holland P.W.H."/>
            <person name="Satoh N."/>
            <person name="Rokhsar D.S."/>
        </authorList>
    </citation>
    <scope>NUCLEOTIDE SEQUENCE [LARGE SCALE GENOMIC DNA]</scope>
    <source>
        <strain evidence="2">S238N-H82</strain>
        <tissue evidence="2">Testes</tissue>
    </source>
</reference>
<evidence type="ECO:0000313" key="2">
    <source>
        <dbReference type="EMBL" id="EEN61519.1"/>
    </source>
</evidence>